<dbReference type="InterPro" id="IPR011527">
    <property type="entry name" value="ABC1_TM_dom"/>
</dbReference>
<dbReference type="GO" id="GO:0005524">
    <property type="term" value="F:ATP binding"/>
    <property type="evidence" value="ECO:0007669"/>
    <property type="project" value="UniProtKB-KW"/>
</dbReference>
<dbReference type="InterPro" id="IPR003593">
    <property type="entry name" value="AAA+_ATPase"/>
</dbReference>
<keyword evidence="4 10" id="KW-0067">ATP-binding</keyword>
<dbReference type="InterPro" id="IPR003439">
    <property type="entry name" value="ABC_transporter-like_ATP-bd"/>
</dbReference>
<feature type="transmembrane region" description="Helical" evidence="7">
    <location>
        <begin position="138"/>
        <end position="161"/>
    </location>
</feature>
<keyword evidence="2 7" id="KW-0812">Transmembrane</keyword>
<organism evidence="10">
    <name type="scientific">uncultured organism</name>
    <dbReference type="NCBI Taxonomy" id="155900"/>
    <lineage>
        <taxon>unclassified sequences</taxon>
        <taxon>environmental samples</taxon>
    </lineage>
</organism>
<feature type="transmembrane region" description="Helical" evidence="7">
    <location>
        <begin position="43"/>
        <end position="66"/>
    </location>
</feature>
<dbReference type="PROSITE" id="PS50929">
    <property type="entry name" value="ABC_TM1F"/>
    <property type="match status" value="1"/>
</dbReference>
<protein>
    <submittedName>
        <fullName evidence="10">Putative ABC transporter ATP-binding protein</fullName>
    </submittedName>
</protein>
<dbReference type="Pfam" id="PF00664">
    <property type="entry name" value="ABC_membrane"/>
    <property type="match status" value="1"/>
</dbReference>
<dbReference type="PANTHER" id="PTHR43394:SF1">
    <property type="entry name" value="ATP-BINDING CASSETTE SUB-FAMILY B MEMBER 10, MITOCHONDRIAL"/>
    <property type="match status" value="1"/>
</dbReference>
<dbReference type="InterPro" id="IPR014223">
    <property type="entry name" value="ABC_CydC/D"/>
</dbReference>
<feature type="domain" description="ABC transporter" evidence="8">
    <location>
        <begin position="344"/>
        <end position="561"/>
    </location>
</feature>
<dbReference type="PROSITE" id="PS50893">
    <property type="entry name" value="ABC_TRANSPORTER_2"/>
    <property type="match status" value="1"/>
</dbReference>
<dbReference type="EMBL" id="MN079103">
    <property type="protein sequence ID" value="QEA05542.1"/>
    <property type="molecule type" value="Genomic_DNA"/>
</dbReference>
<proteinExistence type="predicted"/>
<feature type="transmembrane region" description="Helical" evidence="7">
    <location>
        <begin position="283"/>
        <end position="309"/>
    </location>
</feature>
<evidence type="ECO:0000259" key="8">
    <source>
        <dbReference type="PROSITE" id="PS50893"/>
    </source>
</evidence>
<dbReference type="SMART" id="SM00382">
    <property type="entry name" value="AAA"/>
    <property type="match status" value="1"/>
</dbReference>
<evidence type="ECO:0000256" key="2">
    <source>
        <dbReference type="ARBA" id="ARBA00022692"/>
    </source>
</evidence>
<dbReference type="InterPro" id="IPR036640">
    <property type="entry name" value="ABC1_TM_sf"/>
</dbReference>
<keyword evidence="5 7" id="KW-1133">Transmembrane helix</keyword>
<evidence type="ECO:0000256" key="1">
    <source>
        <dbReference type="ARBA" id="ARBA00004141"/>
    </source>
</evidence>
<dbReference type="AlphaFoldDB" id="A0A5B8RDL1"/>
<keyword evidence="3" id="KW-0547">Nucleotide-binding</keyword>
<evidence type="ECO:0000256" key="7">
    <source>
        <dbReference type="SAM" id="Phobius"/>
    </source>
</evidence>
<dbReference type="InterPro" id="IPR039421">
    <property type="entry name" value="Type_1_exporter"/>
</dbReference>
<dbReference type="Pfam" id="PF00005">
    <property type="entry name" value="ABC_tran"/>
    <property type="match status" value="1"/>
</dbReference>
<gene>
    <name evidence="10" type="ORF">KBTEX_01865</name>
</gene>
<dbReference type="GO" id="GO:0034775">
    <property type="term" value="P:glutathione transmembrane transport"/>
    <property type="evidence" value="ECO:0007669"/>
    <property type="project" value="InterPro"/>
</dbReference>
<feature type="transmembrane region" description="Helical" evidence="7">
    <location>
        <begin position="167"/>
        <end position="186"/>
    </location>
</feature>
<evidence type="ECO:0000313" key="10">
    <source>
        <dbReference type="EMBL" id="QEA05542.1"/>
    </source>
</evidence>
<dbReference type="PROSITE" id="PS00211">
    <property type="entry name" value="ABC_TRANSPORTER_1"/>
    <property type="match status" value="1"/>
</dbReference>
<dbReference type="PANTHER" id="PTHR43394">
    <property type="entry name" value="ATP-DEPENDENT PERMEASE MDL1, MITOCHONDRIAL"/>
    <property type="match status" value="1"/>
</dbReference>
<dbReference type="SUPFAM" id="SSF90123">
    <property type="entry name" value="ABC transporter transmembrane region"/>
    <property type="match status" value="1"/>
</dbReference>
<evidence type="ECO:0000256" key="6">
    <source>
        <dbReference type="ARBA" id="ARBA00023136"/>
    </source>
</evidence>
<dbReference type="SUPFAM" id="SSF52540">
    <property type="entry name" value="P-loop containing nucleoside triphosphate hydrolases"/>
    <property type="match status" value="1"/>
</dbReference>
<keyword evidence="6 7" id="KW-0472">Membrane</keyword>
<dbReference type="GO" id="GO:0016020">
    <property type="term" value="C:membrane"/>
    <property type="evidence" value="ECO:0007669"/>
    <property type="project" value="UniProtKB-SubCell"/>
</dbReference>
<dbReference type="GO" id="GO:0015421">
    <property type="term" value="F:ABC-type oligopeptide transporter activity"/>
    <property type="evidence" value="ECO:0007669"/>
    <property type="project" value="TreeGrafter"/>
</dbReference>
<sequence length="561" mass="58820">MWRDLRPYLRVLRGYRLRLVAGAALLLLTTVAATGLLALSGWFITATAVTAALWAAGATAALNIYVPGGGIRAFALTRTAARYAERLYNHDTVLRLLAELRTAVFTRLTRLDPATLARFRAATLLNRLTADIDELDTLYLRVLAPPLVALVAVVLLAALLAVFAPSIALVVAVALLILWAAVNAAAARGGLALTERVAAETEALRVTVVAHVEGLAELLAFGSGRHHREAMLAREARLTADQRRLARRAAAGEAVMLAGIQLAGVTALGLGAIAYGAGTVSAAVVVLMALAVLGLGELFVALPSAFVQLGRVRASARRLTAQVACESALPTPDRSTAPPTDTGLELAGVSLRYASWMPPVLDGAAMTVAPGERVAVTGASGSGKSSVADLCARLIDPTAGEVRLGGVALLSLDRPALRRRLAYLTQRTELFDDTVAANLRIAAPGAGEGALWHALEVADLSAFVEALPDGLATWVGEHGQRLSGGQARRLALARVVLRDAPVVVLDEPFTGLDRETAATVATRLDRWLVGRTAVLLAHDVEALPPVDRVFAVEDGHLRGMA</sequence>
<dbReference type="Gene3D" id="1.20.1560.10">
    <property type="entry name" value="ABC transporter type 1, transmembrane domain"/>
    <property type="match status" value="1"/>
</dbReference>
<evidence type="ECO:0000256" key="5">
    <source>
        <dbReference type="ARBA" id="ARBA00022989"/>
    </source>
</evidence>
<accession>A0A5B8RDL1</accession>
<comment type="subcellular location">
    <subcellularLocation>
        <location evidence="1">Membrane</location>
        <topology evidence="1">Multi-pass membrane protein</topology>
    </subcellularLocation>
</comment>
<dbReference type="InterPro" id="IPR017871">
    <property type="entry name" value="ABC_transporter-like_CS"/>
</dbReference>
<evidence type="ECO:0000259" key="9">
    <source>
        <dbReference type="PROSITE" id="PS50929"/>
    </source>
</evidence>
<feature type="domain" description="ABC transmembrane type-1" evidence="9">
    <location>
        <begin position="20"/>
        <end position="311"/>
    </location>
</feature>
<name>A0A5B8RDL1_9ZZZZ</name>
<dbReference type="NCBIfam" id="TIGR02868">
    <property type="entry name" value="CydC"/>
    <property type="match status" value="1"/>
</dbReference>
<dbReference type="Gene3D" id="3.40.50.300">
    <property type="entry name" value="P-loop containing nucleotide triphosphate hydrolases"/>
    <property type="match status" value="1"/>
</dbReference>
<feature type="transmembrane region" description="Helical" evidence="7">
    <location>
        <begin position="254"/>
        <end position="277"/>
    </location>
</feature>
<reference evidence="10" key="1">
    <citation type="submission" date="2019-06" db="EMBL/GenBank/DDBJ databases">
        <authorList>
            <person name="Murdoch R.W."/>
            <person name="Fathepure B."/>
        </authorList>
    </citation>
    <scope>NUCLEOTIDE SEQUENCE</scope>
</reference>
<evidence type="ECO:0000256" key="3">
    <source>
        <dbReference type="ARBA" id="ARBA00022741"/>
    </source>
</evidence>
<dbReference type="InterPro" id="IPR027417">
    <property type="entry name" value="P-loop_NTPase"/>
</dbReference>
<dbReference type="GO" id="GO:0016887">
    <property type="term" value="F:ATP hydrolysis activity"/>
    <property type="evidence" value="ECO:0007669"/>
    <property type="project" value="InterPro"/>
</dbReference>
<evidence type="ECO:0000256" key="4">
    <source>
        <dbReference type="ARBA" id="ARBA00022840"/>
    </source>
</evidence>